<evidence type="ECO:0000313" key="8">
    <source>
        <dbReference type="Proteomes" id="UP001377692"/>
    </source>
</evidence>
<dbReference type="InterPro" id="IPR008966">
    <property type="entry name" value="Adhesion_dom_sf"/>
</dbReference>
<dbReference type="SUPFAM" id="SSF49401">
    <property type="entry name" value="Bacterial adhesins"/>
    <property type="match status" value="1"/>
</dbReference>
<dbReference type="Gene3D" id="2.60.40.1090">
    <property type="entry name" value="Fimbrial-type adhesion domain"/>
    <property type="match status" value="1"/>
</dbReference>
<evidence type="ECO:0000313" key="7">
    <source>
        <dbReference type="EMBL" id="MEJ5906399.1"/>
    </source>
</evidence>
<dbReference type="Proteomes" id="UP001377692">
    <property type="component" value="Unassembled WGS sequence"/>
</dbReference>
<organism evidence="7 8">
    <name type="scientific">Pseudomonas kermanshahensis</name>
    <dbReference type="NCBI Taxonomy" id="2745482"/>
    <lineage>
        <taxon>Bacteria</taxon>
        <taxon>Pseudomonadati</taxon>
        <taxon>Pseudomonadota</taxon>
        <taxon>Gammaproteobacteria</taxon>
        <taxon>Pseudomonadales</taxon>
        <taxon>Pseudomonadaceae</taxon>
        <taxon>Pseudomonas</taxon>
    </lineage>
</organism>
<evidence type="ECO:0000259" key="6">
    <source>
        <dbReference type="Pfam" id="PF00419"/>
    </source>
</evidence>
<gene>
    <name evidence="7" type="ORF">V7V80_17070</name>
</gene>
<dbReference type="Gene3D" id="2.60.40.3310">
    <property type="match status" value="1"/>
</dbReference>
<comment type="similarity">
    <text evidence="2">Belongs to the fimbrial protein family.</text>
</comment>
<keyword evidence="3 5" id="KW-0732">Signal</keyword>
<sequence length="357" mass="38674">MITLSRIALPLGLLLSLVSAVGHAQDSYCRFQDGGGGPVTFERNLNTVFMPRDAVVGNAFFDAGRSSIPSNERRTLECWNGGQAIMRFSLIPTRPPLPLAVYSEPGQILPTNIPGIGARIQLISHFNSEAGADFRSEDGHNWVPFNAVRDTRHQFSAFNLISLINRVILVRTGPVAPGIHQIDAEMFRGHLDFDNIGDAFRYRLRAEVIQSQCSVGADAVTPNPVPLGEFSRSDFTHVGYTTPKVDFQITLSACQTDPDQNAFATLELDGKNGSLPIGPIANGVFSLTADSDAAGVGIQIFKQDGLPMPLQTEEQMVPLSTGNTVLNLSASFHQTEDSHAIRAGLAKGALNFVVRYR</sequence>
<dbReference type="InterPro" id="IPR050263">
    <property type="entry name" value="Bact_Fimbrial_Adh_Pro"/>
</dbReference>
<dbReference type="PANTHER" id="PTHR33420:SF3">
    <property type="entry name" value="FIMBRIAL SUBUNIT ELFA"/>
    <property type="match status" value="1"/>
</dbReference>
<feature type="domain" description="Fimbrial-type adhesion" evidence="6">
    <location>
        <begin position="205"/>
        <end position="356"/>
    </location>
</feature>
<dbReference type="Pfam" id="PF00419">
    <property type="entry name" value="Fimbrial"/>
    <property type="match status" value="1"/>
</dbReference>
<dbReference type="EMBL" id="JBBHLD010000015">
    <property type="protein sequence ID" value="MEJ5906399.1"/>
    <property type="molecule type" value="Genomic_DNA"/>
</dbReference>
<evidence type="ECO:0000256" key="5">
    <source>
        <dbReference type="SAM" id="SignalP"/>
    </source>
</evidence>
<evidence type="ECO:0000256" key="1">
    <source>
        <dbReference type="ARBA" id="ARBA00004561"/>
    </source>
</evidence>
<dbReference type="InterPro" id="IPR036937">
    <property type="entry name" value="Adhesion_dom_fimbrial_sf"/>
</dbReference>
<dbReference type="RefSeq" id="WP_186703680.1">
    <property type="nucleotide sequence ID" value="NZ_JABWRY020000001.1"/>
</dbReference>
<keyword evidence="8" id="KW-1185">Reference proteome</keyword>
<feature type="chain" id="PRO_5045923210" evidence="5">
    <location>
        <begin position="25"/>
        <end position="357"/>
    </location>
</feature>
<proteinExistence type="inferred from homology"/>
<dbReference type="PANTHER" id="PTHR33420">
    <property type="entry name" value="FIMBRIAL SUBUNIT ELFA-RELATED"/>
    <property type="match status" value="1"/>
</dbReference>
<reference evidence="7 8" key="1">
    <citation type="submission" date="2024-02" db="EMBL/GenBank/DDBJ databases">
        <title>Identification of pathogenicity and growth-promoting functions of Pseudomonas putida variants.</title>
        <authorList>
            <person name="Sun J."/>
        </authorList>
    </citation>
    <scope>NUCLEOTIDE SEQUENCE [LARGE SCALE GENOMIC DNA]</scope>
    <source>
        <strain evidence="7 8">A04</strain>
    </source>
</reference>
<evidence type="ECO:0000256" key="4">
    <source>
        <dbReference type="ARBA" id="ARBA00023263"/>
    </source>
</evidence>
<evidence type="ECO:0000256" key="3">
    <source>
        <dbReference type="ARBA" id="ARBA00022729"/>
    </source>
</evidence>
<comment type="caution">
    <text evidence="7">The sequence shown here is derived from an EMBL/GenBank/DDBJ whole genome shotgun (WGS) entry which is preliminary data.</text>
</comment>
<evidence type="ECO:0000256" key="2">
    <source>
        <dbReference type="ARBA" id="ARBA00006671"/>
    </source>
</evidence>
<accession>A0ABU8R9M7</accession>
<protein>
    <submittedName>
        <fullName evidence="7">Fimbrial protein</fullName>
    </submittedName>
</protein>
<comment type="subcellular location">
    <subcellularLocation>
        <location evidence="1">Fimbrium</location>
    </subcellularLocation>
</comment>
<keyword evidence="4" id="KW-0281">Fimbrium</keyword>
<dbReference type="InterPro" id="IPR000259">
    <property type="entry name" value="Adhesion_dom_fimbrial"/>
</dbReference>
<feature type="signal peptide" evidence="5">
    <location>
        <begin position="1"/>
        <end position="24"/>
    </location>
</feature>
<name>A0ABU8R9M7_9PSED</name>